<accession>M7ZDA3</accession>
<organism evidence="1">
    <name type="scientific">Triticum urartu</name>
    <name type="common">Red wild einkorn</name>
    <name type="synonym">Crithodium urartu</name>
    <dbReference type="NCBI Taxonomy" id="4572"/>
    <lineage>
        <taxon>Eukaryota</taxon>
        <taxon>Viridiplantae</taxon>
        <taxon>Streptophyta</taxon>
        <taxon>Embryophyta</taxon>
        <taxon>Tracheophyta</taxon>
        <taxon>Spermatophyta</taxon>
        <taxon>Magnoliopsida</taxon>
        <taxon>Liliopsida</taxon>
        <taxon>Poales</taxon>
        <taxon>Poaceae</taxon>
        <taxon>BOP clade</taxon>
        <taxon>Pooideae</taxon>
        <taxon>Triticodae</taxon>
        <taxon>Triticeae</taxon>
        <taxon>Triticinae</taxon>
        <taxon>Triticum</taxon>
    </lineage>
</organism>
<name>M7ZDA3_TRIUA</name>
<reference evidence="1" key="1">
    <citation type="journal article" date="2013" name="Nature">
        <title>Draft genome of the wheat A-genome progenitor Triticum urartu.</title>
        <authorList>
            <person name="Ling H.Q."/>
            <person name="Zhao S."/>
            <person name="Liu D."/>
            <person name="Wang J."/>
            <person name="Sun H."/>
            <person name="Zhang C."/>
            <person name="Fan H."/>
            <person name="Li D."/>
            <person name="Dong L."/>
            <person name="Tao Y."/>
            <person name="Gao C."/>
            <person name="Wu H."/>
            <person name="Li Y."/>
            <person name="Cui Y."/>
            <person name="Guo X."/>
            <person name="Zheng S."/>
            <person name="Wang B."/>
            <person name="Yu K."/>
            <person name="Liang Q."/>
            <person name="Yang W."/>
            <person name="Lou X."/>
            <person name="Chen J."/>
            <person name="Feng M."/>
            <person name="Jian J."/>
            <person name="Zhang X."/>
            <person name="Luo G."/>
            <person name="Jiang Y."/>
            <person name="Liu J."/>
            <person name="Wang Z."/>
            <person name="Sha Y."/>
            <person name="Zhang B."/>
            <person name="Wu H."/>
            <person name="Tang D."/>
            <person name="Shen Q."/>
            <person name="Xue P."/>
            <person name="Zou S."/>
            <person name="Wang X."/>
            <person name="Liu X."/>
            <person name="Wang F."/>
            <person name="Yang Y."/>
            <person name="An X."/>
            <person name="Dong Z."/>
            <person name="Zhang K."/>
            <person name="Zhang X."/>
            <person name="Luo M.C."/>
            <person name="Dvorak J."/>
            <person name="Tong Y."/>
            <person name="Wang J."/>
            <person name="Yang H."/>
            <person name="Li Z."/>
            <person name="Wang D."/>
            <person name="Zhang A."/>
            <person name="Wang J."/>
        </authorList>
    </citation>
    <scope>NUCLEOTIDE SEQUENCE</scope>
</reference>
<dbReference type="AlphaFoldDB" id="M7ZDA3"/>
<gene>
    <name evidence="1" type="ORF">TRIUR3_05486</name>
</gene>
<evidence type="ECO:0000313" key="1">
    <source>
        <dbReference type="EMBL" id="EMS46059.1"/>
    </source>
</evidence>
<dbReference type="eggNOG" id="KOG1311">
    <property type="taxonomic scope" value="Eukaryota"/>
</dbReference>
<proteinExistence type="predicted"/>
<dbReference type="EMBL" id="KD278363">
    <property type="protein sequence ID" value="EMS46059.1"/>
    <property type="molecule type" value="Genomic_DNA"/>
</dbReference>
<dbReference type="STRING" id="4572.M7ZDA3"/>
<sequence>MLPVPAPADSGRRLLSWLGPVHGATGVQKRSWTVDPPWTPGPTWHRPFLLRFFLGGRLIFGPDAKSLLVSVALIVVPVLVFCAFIAPHLLHRFSGYNAGYAIPAVAVGFTIYVLLLLLITSAQDPGIVPRASHPPEEDFAYGNPLAGETPGRLQFPRIKEVMVNGMLVKIKYTIFLTLNSVLKETQKDLEPFTSRWICLEPEGGRYYFIWA</sequence>
<protein>
    <submittedName>
        <fullName evidence="1">Uncharacterized protein</fullName>
    </submittedName>
</protein>